<dbReference type="Proteomes" id="UP000318288">
    <property type="component" value="Unassembled WGS sequence"/>
</dbReference>
<comment type="caution">
    <text evidence="10">The sequence shown here is derived from an EMBL/GenBank/DDBJ whole genome shotgun (WGS) entry which is preliminary data.</text>
</comment>
<evidence type="ECO:0000256" key="1">
    <source>
        <dbReference type="ARBA" id="ARBA00000085"/>
    </source>
</evidence>
<dbReference type="CDD" id="cd00082">
    <property type="entry name" value="HisKA"/>
    <property type="match status" value="1"/>
</dbReference>
<dbReference type="Gene3D" id="3.30.565.10">
    <property type="entry name" value="Histidine kinase-like ATPase, C-terminal domain"/>
    <property type="match status" value="1"/>
</dbReference>
<reference evidence="10 11" key="1">
    <citation type="submission" date="2019-02" db="EMBL/GenBank/DDBJ databases">
        <title>Deep-cultivation of Planctomycetes and their phenomic and genomic characterization uncovers novel biology.</title>
        <authorList>
            <person name="Wiegand S."/>
            <person name="Jogler M."/>
            <person name="Boedeker C."/>
            <person name="Pinto D."/>
            <person name="Vollmers J."/>
            <person name="Rivas-Marin E."/>
            <person name="Kohn T."/>
            <person name="Peeters S.H."/>
            <person name="Heuer A."/>
            <person name="Rast P."/>
            <person name="Oberbeckmann S."/>
            <person name="Bunk B."/>
            <person name="Jeske O."/>
            <person name="Meyerdierks A."/>
            <person name="Storesund J.E."/>
            <person name="Kallscheuer N."/>
            <person name="Luecker S."/>
            <person name="Lage O.M."/>
            <person name="Pohl T."/>
            <person name="Merkel B.J."/>
            <person name="Hornburger P."/>
            <person name="Mueller R.-W."/>
            <person name="Bruemmer F."/>
            <person name="Labrenz M."/>
            <person name="Spormann A.M."/>
            <person name="Op Den Camp H."/>
            <person name="Overmann J."/>
            <person name="Amann R."/>
            <person name="Jetten M.S.M."/>
            <person name="Mascher T."/>
            <person name="Medema M.H."/>
            <person name="Devos D.P."/>
            <person name="Kaster A.-K."/>
            <person name="Ovreas L."/>
            <person name="Rohde M."/>
            <person name="Galperin M.Y."/>
            <person name="Jogler C."/>
        </authorList>
    </citation>
    <scope>NUCLEOTIDE SEQUENCE [LARGE SCALE GENOMIC DNA]</scope>
    <source>
        <strain evidence="10 11">Poly51</strain>
    </source>
</reference>
<dbReference type="Pfam" id="PF00512">
    <property type="entry name" value="HisKA"/>
    <property type="match status" value="1"/>
</dbReference>
<dbReference type="FunFam" id="1.10.287.130:FF:000001">
    <property type="entry name" value="Two-component sensor histidine kinase"/>
    <property type="match status" value="1"/>
</dbReference>
<organism evidence="10 11">
    <name type="scientific">Rubripirellula tenax</name>
    <dbReference type="NCBI Taxonomy" id="2528015"/>
    <lineage>
        <taxon>Bacteria</taxon>
        <taxon>Pseudomonadati</taxon>
        <taxon>Planctomycetota</taxon>
        <taxon>Planctomycetia</taxon>
        <taxon>Pirellulales</taxon>
        <taxon>Pirellulaceae</taxon>
        <taxon>Rubripirellula</taxon>
    </lineage>
</organism>
<dbReference type="Gene3D" id="3.30.450.20">
    <property type="entry name" value="PAS domain"/>
    <property type="match status" value="1"/>
</dbReference>
<keyword evidence="8" id="KW-1133">Transmembrane helix</keyword>
<evidence type="ECO:0000313" key="11">
    <source>
        <dbReference type="Proteomes" id="UP000318288"/>
    </source>
</evidence>
<keyword evidence="8" id="KW-0812">Transmembrane</keyword>
<dbReference type="AlphaFoldDB" id="A0A5C6FGD7"/>
<dbReference type="InterPro" id="IPR036890">
    <property type="entry name" value="HATPase_C_sf"/>
</dbReference>
<dbReference type="InterPro" id="IPR000014">
    <property type="entry name" value="PAS"/>
</dbReference>
<dbReference type="PROSITE" id="PS50109">
    <property type="entry name" value="HIS_KIN"/>
    <property type="match status" value="1"/>
</dbReference>
<sequence>MTFLTVAICILACTIGAASMPLETGTHSLLWIIALAACCTGGLVAMSSVRAIRTIEVELRRGTALAPNAGNDSSPTAEHRLAIQRRARSVFGNDPVADGWNQLMETIHFFHMQSSAPQSQTDRPTASLDKEAVTLARAMRGLPVAWVITDNDGNIRFMSPAACGMLSLDEDSSKLAGRDLAELLGLRDESDPADLEQLFGPVRMVHCRRRLTVQSNPLQIRITRSRLAGRRGDVEGLAWILLDITQQRLATEARDDFLMTATHELRTPLTNLQAYAEALQQCDDLQVDRQKEFCNVINSEANRLGRLIDQLLTVSQMEAGSMVVNRHQLDVLPLVTYAAEQLTAQAEQKSIAIVTRVLAKSPVVYGDRDKLLATLVNLLGNAIKYTPDGGEVVLRVASDERWIRIDIEDNGPGIPEDEQPKVFDKFYRCVATRESTERGNGLGLAFAREVARLHGGDLDLRSTLGEGSVFTLRLPTPAAGSTR</sequence>
<keyword evidence="7 8" id="KW-0472">Membrane</keyword>
<dbReference type="InterPro" id="IPR036097">
    <property type="entry name" value="HisK_dim/P_sf"/>
</dbReference>
<evidence type="ECO:0000259" key="9">
    <source>
        <dbReference type="PROSITE" id="PS50109"/>
    </source>
</evidence>
<keyword evidence="4 10" id="KW-0808">Transferase</keyword>
<evidence type="ECO:0000313" key="10">
    <source>
        <dbReference type="EMBL" id="TWU59890.1"/>
    </source>
</evidence>
<dbReference type="EMBL" id="SJPW01000001">
    <property type="protein sequence ID" value="TWU59890.1"/>
    <property type="molecule type" value="Genomic_DNA"/>
</dbReference>
<feature type="transmembrane region" description="Helical" evidence="8">
    <location>
        <begin position="29"/>
        <end position="52"/>
    </location>
</feature>
<dbReference type="InterPro" id="IPR004358">
    <property type="entry name" value="Sig_transdc_His_kin-like_C"/>
</dbReference>
<dbReference type="CDD" id="cd00075">
    <property type="entry name" value="HATPase"/>
    <property type="match status" value="1"/>
</dbReference>
<dbReference type="GO" id="GO:0000155">
    <property type="term" value="F:phosphorelay sensor kinase activity"/>
    <property type="evidence" value="ECO:0007669"/>
    <property type="project" value="InterPro"/>
</dbReference>
<dbReference type="InterPro" id="IPR005467">
    <property type="entry name" value="His_kinase_dom"/>
</dbReference>
<evidence type="ECO:0000256" key="8">
    <source>
        <dbReference type="SAM" id="Phobius"/>
    </source>
</evidence>
<evidence type="ECO:0000256" key="6">
    <source>
        <dbReference type="ARBA" id="ARBA00023012"/>
    </source>
</evidence>
<dbReference type="InterPro" id="IPR003594">
    <property type="entry name" value="HATPase_dom"/>
</dbReference>
<dbReference type="Pfam" id="PF02518">
    <property type="entry name" value="HATPase_c"/>
    <property type="match status" value="1"/>
</dbReference>
<dbReference type="SUPFAM" id="SSF55785">
    <property type="entry name" value="PYP-like sensor domain (PAS domain)"/>
    <property type="match status" value="1"/>
</dbReference>
<dbReference type="SUPFAM" id="SSF55874">
    <property type="entry name" value="ATPase domain of HSP90 chaperone/DNA topoisomerase II/histidine kinase"/>
    <property type="match status" value="1"/>
</dbReference>
<dbReference type="Pfam" id="PF08448">
    <property type="entry name" value="PAS_4"/>
    <property type="match status" value="1"/>
</dbReference>
<dbReference type="PRINTS" id="PR00344">
    <property type="entry name" value="BCTRLSENSOR"/>
</dbReference>
<dbReference type="Gene3D" id="1.10.287.130">
    <property type="match status" value="1"/>
</dbReference>
<protein>
    <recommendedName>
        <fullName evidence="2">histidine kinase</fullName>
        <ecNumber evidence="2">2.7.13.3</ecNumber>
    </recommendedName>
</protein>
<accession>A0A5C6FGD7</accession>
<dbReference type="SMART" id="SM00388">
    <property type="entry name" value="HisKA"/>
    <property type="match status" value="1"/>
</dbReference>
<dbReference type="FunFam" id="3.30.565.10:FF:000006">
    <property type="entry name" value="Sensor histidine kinase WalK"/>
    <property type="match status" value="1"/>
</dbReference>
<comment type="catalytic activity">
    <reaction evidence="1">
        <text>ATP + protein L-histidine = ADP + protein N-phospho-L-histidine.</text>
        <dbReference type="EC" id="2.7.13.3"/>
    </reaction>
</comment>
<evidence type="ECO:0000256" key="3">
    <source>
        <dbReference type="ARBA" id="ARBA00022553"/>
    </source>
</evidence>
<keyword evidence="6" id="KW-0902">Two-component regulatory system</keyword>
<dbReference type="InterPro" id="IPR013656">
    <property type="entry name" value="PAS_4"/>
</dbReference>
<gene>
    <name evidence="10" type="primary">yycG_1</name>
    <name evidence="10" type="ORF">Poly51_01630</name>
</gene>
<proteinExistence type="predicted"/>
<evidence type="ECO:0000256" key="5">
    <source>
        <dbReference type="ARBA" id="ARBA00022777"/>
    </source>
</evidence>
<dbReference type="EC" id="2.7.13.3" evidence="2"/>
<keyword evidence="11" id="KW-1185">Reference proteome</keyword>
<dbReference type="InterPro" id="IPR003661">
    <property type="entry name" value="HisK_dim/P_dom"/>
</dbReference>
<dbReference type="InterPro" id="IPR050736">
    <property type="entry name" value="Sensor_HK_Regulatory"/>
</dbReference>
<dbReference type="SUPFAM" id="SSF47384">
    <property type="entry name" value="Homodimeric domain of signal transducing histidine kinase"/>
    <property type="match status" value="1"/>
</dbReference>
<dbReference type="PANTHER" id="PTHR43711">
    <property type="entry name" value="TWO-COMPONENT HISTIDINE KINASE"/>
    <property type="match status" value="1"/>
</dbReference>
<dbReference type="InterPro" id="IPR035965">
    <property type="entry name" value="PAS-like_dom_sf"/>
</dbReference>
<dbReference type="SMART" id="SM00387">
    <property type="entry name" value="HATPase_c"/>
    <property type="match status" value="1"/>
</dbReference>
<name>A0A5C6FGD7_9BACT</name>
<evidence type="ECO:0000256" key="4">
    <source>
        <dbReference type="ARBA" id="ARBA00022679"/>
    </source>
</evidence>
<evidence type="ECO:0000256" key="7">
    <source>
        <dbReference type="ARBA" id="ARBA00023136"/>
    </source>
</evidence>
<keyword evidence="5 10" id="KW-0418">Kinase</keyword>
<dbReference type="PANTHER" id="PTHR43711:SF1">
    <property type="entry name" value="HISTIDINE KINASE 1"/>
    <property type="match status" value="1"/>
</dbReference>
<dbReference type="CDD" id="cd00130">
    <property type="entry name" value="PAS"/>
    <property type="match status" value="1"/>
</dbReference>
<feature type="domain" description="Histidine kinase" evidence="9">
    <location>
        <begin position="260"/>
        <end position="478"/>
    </location>
</feature>
<evidence type="ECO:0000256" key="2">
    <source>
        <dbReference type="ARBA" id="ARBA00012438"/>
    </source>
</evidence>
<keyword evidence="3" id="KW-0597">Phosphoprotein</keyword>